<accession>A0ABX8ZW68</accession>
<evidence type="ECO:0000313" key="4">
    <source>
        <dbReference type="Proteomes" id="UP000824300"/>
    </source>
</evidence>
<name>A0ABX8ZW68_9SPHN</name>
<feature type="transmembrane region" description="Helical" evidence="2">
    <location>
        <begin position="183"/>
        <end position="202"/>
    </location>
</feature>
<proteinExistence type="predicted"/>
<reference evidence="3 4" key="1">
    <citation type="submission" date="2021-08" db="EMBL/GenBank/DDBJ databases">
        <title>Comparative Genomics Analysis of the Genus Qipengyuania Reveals Extensive Genetic Diversity and Metabolic Versatility, Including the Description of Fifteen Novel Species.</title>
        <authorList>
            <person name="Liu Y."/>
        </authorList>
    </citation>
    <scope>NUCLEOTIDE SEQUENCE [LARGE SCALE GENOMIC DNA]</scope>
    <source>
        <strain evidence="3 4">1NDW3</strain>
    </source>
</reference>
<gene>
    <name evidence="3" type="ORF">K3162_09760</name>
</gene>
<protein>
    <submittedName>
        <fullName evidence="3">DUF2975 domain-containing protein</fullName>
    </submittedName>
</protein>
<feature type="transmembrane region" description="Helical" evidence="2">
    <location>
        <begin position="147"/>
        <end position="171"/>
    </location>
</feature>
<organism evidence="3 4">
    <name type="scientific">Qipengyuania xiapuensis</name>
    <dbReference type="NCBI Taxonomy" id="2867236"/>
    <lineage>
        <taxon>Bacteria</taxon>
        <taxon>Pseudomonadati</taxon>
        <taxon>Pseudomonadota</taxon>
        <taxon>Alphaproteobacteria</taxon>
        <taxon>Sphingomonadales</taxon>
        <taxon>Erythrobacteraceae</taxon>
        <taxon>Qipengyuania</taxon>
    </lineage>
</organism>
<feature type="transmembrane region" description="Helical" evidence="2">
    <location>
        <begin position="55"/>
        <end position="78"/>
    </location>
</feature>
<dbReference type="InterPro" id="IPR021354">
    <property type="entry name" value="DUF2975"/>
</dbReference>
<sequence length="219" mass="23845">MRSHRHHRNVASDRDRRARRTGRDPRSACHRLITGQRRLPVTTRPNDPLLLAGKVLVLFMQGVVALGVIALAIGLPIIVFMRDRITAEAAADLGNPDFVFPLAPVAGVLMFAIILLLAAFWFLRLLRQIIGTVGEGDPFVPENAERLTLMGWIALAAQLLAIPAAGLALYIAKLFEDHEGVTIDAGLDLSGIVLVVVLFILARVFRHGAAMRADLEGTV</sequence>
<feature type="transmembrane region" description="Helical" evidence="2">
    <location>
        <begin position="98"/>
        <end position="126"/>
    </location>
</feature>
<dbReference type="EMBL" id="CP081296">
    <property type="protein sequence ID" value="QZD91837.1"/>
    <property type="molecule type" value="Genomic_DNA"/>
</dbReference>
<dbReference type="Pfam" id="PF11188">
    <property type="entry name" value="DUF2975"/>
    <property type="match status" value="1"/>
</dbReference>
<keyword evidence="2" id="KW-1133">Transmembrane helix</keyword>
<evidence type="ECO:0000256" key="2">
    <source>
        <dbReference type="SAM" id="Phobius"/>
    </source>
</evidence>
<evidence type="ECO:0000256" key="1">
    <source>
        <dbReference type="SAM" id="MobiDB-lite"/>
    </source>
</evidence>
<dbReference type="Proteomes" id="UP000824300">
    <property type="component" value="Chromosome"/>
</dbReference>
<keyword evidence="2" id="KW-0472">Membrane</keyword>
<keyword evidence="2" id="KW-0812">Transmembrane</keyword>
<evidence type="ECO:0000313" key="3">
    <source>
        <dbReference type="EMBL" id="QZD91837.1"/>
    </source>
</evidence>
<feature type="compositionally biased region" description="Basic and acidic residues" evidence="1">
    <location>
        <begin position="10"/>
        <end position="26"/>
    </location>
</feature>
<feature type="region of interest" description="Disordered" evidence="1">
    <location>
        <begin position="1"/>
        <end position="26"/>
    </location>
</feature>
<keyword evidence="4" id="KW-1185">Reference proteome</keyword>